<dbReference type="CDD" id="cd13563">
    <property type="entry name" value="PBP2_SsuA_like_6"/>
    <property type="match status" value="1"/>
</dbReference>
<organism evidence="5 6">
    <name type="scientific">Acidisoma silvae</name>
    <dbReference type="NCBI Taxonomy" id="2802396"/>
    <lineage>
        <taxon>Bacteria</taxon>
        <taxon>Pseudomonadati</taxon>
        <taxon>Pseudomonadota</taxon>
        <taxon>Alphaproteobacteria</taxon>
        <taxon>Acetobacterales</taxon>
        <taxon>Acidocellaceae</taxon>
        <taxon>Acidisoma</taxon>
    </lineage>
</organism>
<dbReference type="EMBL" id="JAESVB010000007">
    <property type="protein sequence ID" value="MCB8876700.1"/>
    <property type="molecule type" value="Genomic_DNA"/>
</dbReference>
<dbReference type="Pfam" id="PF09084">
    <property type="entry name" value="NMT1"/>
    <property type="match status" value="1"/>
</dbReference>
<name>A0A963YTG2_9PROT</name>
<comment type="caution">
    <text evidence="5">The sequence shown here is derived from an EMBL/GenBank/DDBJ whole genome shotgun (WGS) entry which is preliminary data.</text>
</comment>
<dbReference type="AlphaFoldDB" id="A0A963YTG2"/>
<protein>
    <submittedName>
        <fullName evidence="5">ABC transporter substrate-binding protein</fullName>
    </submittedName>
</protein>
<dbReference type="GO" id="GO:0042597">
    <property type="term" value="C:periplasmic space"/>
    <property type="evidence" value="ECO:0007669"/>
    <property type="project" value="UniProtKB-SubCell"/>
</dbReference>
<comment type="subcellular location">
    <subcellularLocation>
        <location evidence="1">Periplasm</location>
    </subcellularLocation>
</comment>
<comment type="similarity">
    <text evidence="2">Belongs to the bacterial solute-binding protein SsuA/TauA family.</text>
</comment>
<dbReference type="RefSeq" id="WP_227322358.1">
    <property type="nucleotide sequence ID" value="NZ_JAESVB010000007.1"/>
</dbReference>
<dbReference type="InterPro" id="IPR015168">
    <property type="entry name" value="SsuA/THI5"/>
</dbReference>
<keyword evidence="3" id="KW-0732">Signal</keyword>
<keyword evidence="6" id="KW-1185">Reference proteome</keyword>
<accession>A0A963YTG2</accession>
<reference evidence="5" key="1">
    <citation type="journal article" date="2021" name="Microorganisms">
        <title>Acidisoma silvae sp. nov. and Acidisomacellulosilytica sp. nov., Two Acidophilic Bacteria Isolated from Decaying Wood, Hydrolyzing Cellulose and Producing Poly-3-hydroxybutyrate.</title>
        <authorList>
            <person name="Mieszkin S."/>
            <person name="Pouder E."/>
            <person name="Uroz S."/>
            <person name="Simon-Colin C."/>
            <person name="Alain K."/>
        </authorList>
    </citation>
    <scope>NUCLEOTIDE SEQUENCE</scope>
    <source>
        <strain evidence="5">HW T2.11</strain>
    </source>
</reference>
<dbReference type="SMART" id="SM00062">
    <property type="entry name" value="PBPb"/>
    <property type="match status" value="1"/>
</dbReference>
<dbReference type="PANTHER" id="PTHR30024">
    <property type="entry name" value="ALIPHATIC SULFONATES-BINDING PROTEIN-RELATED"/>
    <property type="match status" value="1"/>
</dbReference>
<evidence type="ECO:0000259" key="4">
    <source>
        <dbReference type="SMART" id="SM00062"/>
    </source>
</evidence>
<dbReference type="SUPFAM" id="SSF53850">
    <property type="entry name" value="Periplasmic binding protein-like II"/>
    <property type="match status" value="1"/>
</dbReference>
<dbReference type="InterPro" id="IPR001638">
    <property type="entry name" value="Solute-binding_3/MltF_N"/>
</dbReference>
<evidence type="ECO:0000313" key="6">
    <source>
        <dbReference type="Proteomes" id="UP000708298"/>
    </source>
</evidence>
<dbReference type="Gene3D" id="3.40.190.10">
    <property type="entry name" value="Periplasmic binding protein-like II"/>
    <property type="match status" value="2"/>
</dbReference>
<dbReference type="PANTHER" id="PTHR30024:SF47">
    <property type="entry name" value="TAURINE-BINDING PERIPLASMIC PROTEIN"/>
    <property type="match status" value="1"/>
</dbReference>
<dbReference type="Proteomes" id="UP000708298">
    <property type="component" value="Unassembled WGS sequence"/>
</dbReference>
<evidence type="ECO:0000256" key="1">
    <source>
        <dbReference type="ARBA" id="ARBA00004418"/>
    </source>
</evidence>
<sequence length="332" mass="35365">MKIPNWRRYAGAAMGLVLAAAATMGTAKPAEAGKLSLSMTVWVGYGPIFLARDMGFFKKRGLDAKLTIVSDSALSMGAMAANQIQGTAVTLDEILKYRSPEFCFKTVMALDDSHGADGMVTGNNVNSLADLKGKTIAMNEGSTSQFWFNYLLAKQGMTQSDFKVVNMTADDAAAAFIAGRIPAAVTWEPNLSFVKEHNKGKVLISSAATPGVILDVLVLRCDTIKNDPKDVQALVDGILEAVDYTKAHPTEAYADMAKSVGGYLSKPADFAAAAGGVNFYTAAMNKSYFGTIAAPGEAKDVMNLGLQIWGKLSTIKMPITYPDVIDPSFIDK</sequence>
<proteinExistence type="inferred from homology"/>
<evidence type="ECO:0000313" key="5">
    <source>
        <dbReference type="EMBL" id="MCB8876700.1"/>
    </source>
</evidence>
<evidence type="ECO:0000256" key="3">
    <source>
        <dbReference type="ARBA" id="ARBA00022729"/>
    </source>
</evidence>
<gene>
    <name evidence="5" type="ORF">ASILVAE211_16030</name>
</gene>
<reference evidence="5" key="2">
    <citation type="submission" date="2021-01" db="EMBL/GenBank/DDBJ databases">
        <authorList>
            <person name="Mieszkin S."/>
            <person name="Pouder E."/>
            <person name="Alain K."/>
        </authorList>
    </citation>
    <scope>NUCLEOTIDE SEQUENCE</scope>
    <source>
        <strain evidence="5">HW T2.11</strain>
    </source>
</reference>
<evidence type="ECO:0000256" key="2">
    <source>
        <dbReference type="ARBA" id="ARBA00010742"/>
    </source>
</evidence>
<feature type="domain" description="Solute-binding protein family 3/N-terminal" evidence="4">
    <location>
        <begin position="38"/>
        <end position="257"/>
    </location>
</feature>